<comment type="similarity">
    <text evidence="1 4">Belongs to the glycosyl hydrolase 30 family.</text>
</comment>
<keyword evidence="3 4" id="KW-0378">Hydrolase</keyword>
<dbReference type="Pfam" id="PF02055">
    <property type="entry name" value="Glyco_hydro_30"/>
    <property type="match status" value="1"/>
</dbReference>
<evidence type="ECO:0000313" key="6">
    <source>
        <dbReference type="EMBL" id="KAL0571110.1"/>
    </source>
</evidence>
<dbReference type="PANTHER" id="PTHR11069">
    <property type="entry name" value="GLUCOSYLCERAMIDASE"/>
    <property type="match status" value="1"/>
</dbReference>
<dbReference type="InterPro" id="IPR001139">
    <property type="entry name" value="Glyco_hydro_30"/>
</dbReference>
<dbReference type="Proteomes" id="UP001465976">
    <property type="component" value="Unassembled WGS sequence"/>
</dbReference>
<protein>
    <recommendedName>
        <fullName evidence="5">Glycosyl hydrolase family 30 TIM-barrel domain-containing protein</fullName>
    </recommendedName>
</protein>
<sequence>MSVDLEYPLNYFTGDMRPSRLAFVLLLGKLAVSQQIYDVWQTTWDRSKLFKNVSPSKSIDFSDSTSASSSVNIRVDEANEAQEIVGFGASLSDSSALTLKKLKESNSDRYWELLHRAFDPTYGANSAGLSYIRVPLGATDFSSSVYSLDDTAGDTSFSHFDINRAPSYVFSTLDDIRSINKYLKVHLVPWSPPGWMKDSGSMNGGSLKSEMVKYYSTYFLKAVQGFKNKGIPIYAVTIQNEPLNDNPSYPTCTMTPSVEAKIGKSLRTQLNDNGFSSVKIIGFELYSFHCYAGSVSDQEQFHKAFPSKDIYFTECSGTIGSDWWSDMKWYMDNLWIGALEHRAKSGLMWNLALDGRGNPKLPGTNSCPDGCRALVSVSGGSYTLNQEFISMAHVSKATIPRDPGGPSAKMIGVSVSGSTKWALRTAAFKTKRASSKDWPMYSLVVLNWHDNDNGDWNPTPVTASIQFRGKQVTYTFPVGITTLWWYAE</sequence>
<dbReference type="Gene3D" id="3.20.20.80">
    <property type="entry name" value="Glycosidases"/>
    <property type="match status" value="2"/>
</dbReference>
<evidence type="ECO:0000313" key="7">
    <source>
        <dbReference type="Proteomes" id="UP001465976"/>
    </source>
</evidence>
<dbReference type="PANTHER" id="PTHR11069:SF23">
    <property type="entry name" value="LYSOSOMAL ACID GLUCOSYLCERAMIDASE"/>
    <property type="match status" value="1"/>
</dbReference>
<accession>A0ABR3F7I9</accession>
<proteinExistence type="inferred from homology"/>
<feature type="domain" description="Glycosyl hydrolase family 30 TIM-barrel" evidence="5">
    <location>
        <begin position="84"/>
        <end position="244"/>
    </location>
</feature>
<dbReference type="InterPro" id="IPR017853">
    <property type="entry name" value="GH"/>
</dbReference>
<evidence type="ECO:0000259" key="5">
    <source>
        <dbReference type="Pfam" id="PF02055"/>
    </source>
</evidence>
<keyword evidence="4" id="KW-0326">Glycosidase</keyword>
<name>A0ABR3F7I9_9AGAR</name>
<gene>
    <name evidence="6" type="ORF">V5O48_010842</name>
</gene>
<evidence type="ECO:0000256" key="2">
    <source>
        <dbReference type="ARBA" id="ARBA00022729"/>
    </source>
</evidence>
<evidence type="ECO:0000256" key="1">
    <source>
        <dbReference type="ARBA" id="ARBA00005382"/>
    </source>
</evidence>
<dbReference type="InterPro" id="IPR033453">
    <property type="entry name" value="Glyco_hydro_30_TIM-barrel"/>
</dbReference>
<reference evidence="6 7" key="1">
    <citation type="submission" date="2024-02" db="EMBL/GenBank/DDBJ databases">
        <title>A draft genome for the cacao thread blight pathogen Marasmius crinis-equi.</title>
        <authorList>
            <person name="Cohen S.P."/>
            <person name="Baruah I.K."/>
            <person name="Amoako-Attah I."/>
            <person name="Bukari Y."/>
            <person name="Meinhardt L.W."/>
            <person name="Bailey B.A."/>
        </authorList>
    </citation>
    <scope>NUCLEOTIDE SEQUENCE [LARGE SCALE GENOMIC DNA]</scope>
    <source>
        <strain evidence="6 7">GH-76</strain>
    </source>
</reference>
<keyword evidence="7" id="KW-1185">Reference proteome</keyword>
<keyword evidence="2" id="KW-0732">Signal</keyword>
<evidence type="ECO:0000256" key="4">
    <source>
        <dbReference type="RuleBase" id="RU361188"/>
    </source>
</evidence>
<dbReference type="SUPFAM" id="SSF51445">
    <property type="entry name" value="(Trans)glycosidases"/>
    <property type="match status" value="1"/>
</dbReference>
<evidence type="ECO:0000256" key="3">
    <source>
        <dbReference type="ARBA" id="ARBA00022801"/>
    </source>
</evidence>
<comment type="caution">
    <text evidence="6">The sequence shown here is derived from an EMBL/GenBank/DDBJ whole genome shotgun (WGS) entry which is preliminary data.</text>
</comment>
<organism evidence="6 7">
    <name type="scientific">Marasmius crinis-equi</name>
    <dbReference type="NCBI Taxonomy" id="585013"/>
    <lineage>
        <taxon>Eukaryota</taxon>
        <taxon>Fungi</taxon>
        <taxon>Dikarya</taxon>
        <taxon>Basidiomycota</taxon>
        <taxon>Agaricomycotina</taxon>
        <taxon>Agaricomycetes</taxon>
        <taxon>Agaricomycetidae</taxon>
        <taxon>Agaricales</taxon>
        <taxon>Marasmiineae</taxon>
        <taxon>Marasmiaceae</taxon>
        <taxon>Marasmius</taxon>
    </lineage>
</organism>
<dbReference type="EMBL" id="JBAHYK010000819">
    <property type="protein sequence ID" value="KAL0571110.1"/>
    <property type="molecule type" value="Genomic_DNA"/>
</dbReference>